<organism evidence="3 4">
    <name type="scientific">Coemansia spiralis</name>
    <dbReference type="NCBI Taxonomy" id="417178"/>
    <lineage>
        <taxon>Eukaryota</taxon>
        <taxon>Fungi</taxon>
        <taxon>Fungi incertae sedis</taxon>
        <taxon>Zoopagomycota</taxon>
        <taxon>Kickxellomycotina</taxon>
        <taxon>Kickxellomycetes</taxon>
        <taxon>Kickxellales</taxon>
        <taxon>Kickxellaceae</taxon>
        <taxon>Coemansia</taxon>
    </lineage>
</organism>
<evidence type="ECO:0000313" key="4">
    <source>
        <dbReference type="Proteomes" id="UP001151518"/>
    </source>
</evidence>
<dbReference type="Proteomes" id="UP001151518">
    <property type="component" value="Unassembled WGS sequence"/>
</dbReference>
<dbReference type="OrthoDB" id="18978at2759"/>
<evidence type="ECO:0000259" key="2">
    <source>
        <dbReference type="Pfam" id="PF05004"/>
    </source>
</evidence>
<sequence length="474" mass="52188">MASTTNELLRAVLNSKRTPSSGGRTASKPSSRKGTPKLSRSVRGSRAVSRDVSDDELDDAASIASEDTWYDAFNPEDEESEEAIGDNWESDLQEALDALGEKRATAREKALGSVVRIMSQAYVGEGLEGSRISCLEALRRCARSPKTDMEAQLALCGISLWFINFGMESEPEDYTAISEQLKALVIDRSKAASARSSALATLGMANFVAGSDFRDAAALLQFVDSQVLKVELSSKEHGAAAVVRQALETYGLLMTVIADGNARLAEQLFDTSFDVHMRALAADNVELRVAAAQNFALIHSTLARENGTTNANSNGSSPPLLSFEFERQDELVATLQVLQHESAKKHGKRGTSTQRSAMREILRTIEHGEMPKLKISIREKTLRLNDWSHISRLHAFRTLLGSGLPTHFVDNPLLQEVFQVEFDGSGYRYLVKEARTVVDPNSELAKARTLDMQRRRRNAREAKAVDNDADDDYY</sequence>
<comment type="caution">
    <text evidence="3">The sequence shown here is derived from an EMBL/GenBank/DDBJ whole genome shotgun (WGS) entry which is preliminary data.</text>
</comment>
<evidence type="ECO:0000313" key="3">
    <source>
        <dbReference type="EMBL" id="KAJ2679881.1"/>
    </source>
</evidence>
<feature type="region of interest" description="Disordered" evidence="1">
    <location>
        <begin position="452"/>
        <end position="474"/>
    </location>
</feature>
<dbReference type="PANTHER" id="PTHR12354:SF1">
    <property type="entry name" value="INTERFERON-RELATED DEVELOPMENTAL REGULATOR 1"/>
    <property type="match status" value="1"/>
</dbReference>
<feature type="compositionally biased region" description="Basic and acidic residues" evidence="1">
    <location>
        <begin position="452"/>
        <end position="466"/>
    </location>
</feature>
<dbReference type="InterPro" id="IPR039777">
    <property type="entry name" value="IFRD"/>
</dbReference>
<feature type="compositionally biased region" description="Polar residues" evidence="1">
    <location>
        <begin position="15"/>
        <end position="29"/>
    </location>
</feature>
<feature type="region of interest" description="Disordered" evidence="1">
    <location>
        <begin position="1"/>
        <end position="64"/>
    </location>
</feature>
<name>A0A9W8GCS1_9FUNG</name>
<dbReference type="AlphaFoldDB" id="A0A9W8GCS1"/>
<reference evidence="3" key="1">
    <citation type="submission" date="2022-07" db="EMBL/GenBank/DDBJ databases">
        <title>Phylogenomic reconstructions and comparative analyses of Kickxellomycotina fungi.</title>
        <authorList>
            <person name="Reynolds N.K."/>
            <person name="Stajich J.E."/>
            <person name="Barry K."/>
            <person name="Grigoriev I.V."/>
            <person name="Crous P."/>
            <person name="Smith M.E."/>
        </authorList>
    </citation>
    <scope>NUCLEOTIDE SEQUENCE</scope>
    <source>
        <strain evidence="3">NRRL 3115</strain>
    </source>
</reference>
<evidence type="ECO:0000256" key="1">
    <source>
        <dbReference type="SAM" id="MobiDB-lite"/>
    </source>
</evidence>
<dbReference type="EMBL" id="JANBTW010000008">
    <property type="protein sequence ID" value="KAJ2679881.1"/>
    <property type="molecule type" value="Genomic_DNA"/>
</dbReference>
<dbReference type="Pfam" id="PF05004">
    <property type="entry name" value="IFRD"/>
    <property type="match status" value="1"/>
</dbReference>
<protein>
    <submittedName>
        <fullName evidence="3">Interferon- developmental regulator 1</fullName>
    </submittedName>
</protein>
<gene>
    <name evidence="3" type="primary">IFRD1</name>
    <name evidence="3" type="ORF">GGI25_001070</name>
</gene>
<dbReference type="InterPro" id="IPR007701">
    <property type="entry name" value="Interferon-rel_develop_reg_N"/>
</dbReference>
<dbReference type="PANTHER" id="PTHR12354">
    <property type="entry name" value="INTERFERON-RELATED DEVELOPMENTAL REGULATOR"/>
    <property type="match status" value="1"/>
</dbReference>
<proteinExistence type="predicted"/>
<feature type="domain" description="Interferon-related developmental regulator N-terminal" evidence="2">
    <location>
        <begin position="76"/>
        <end position="366"/>
    </location>
</feature>
<accession>A0A9W8GCS1</accession>